<comment type="caution">
    <text evidence="12">The sequence shown here is derived from an EMBL/GenBank/DDBJ whole genome shotgun (WGS) entry which is preliminary data.</text>
</comment>
<keyword evidence="13" id="KW-1185">Reference proteome</keyword>
<organism evidence="12 13">
    <name type="scientific">Coemansia erecta</name>
    <dbReference type="NCBI Taxonomy" id="147472"/>
    <lineage>
        <taxon>Eukaryota</taxon>
        <taxon>Fungi</taxon>
        <taxon>Fungi incertae sedis</taxon>
        <taxon>Zoopagomycota</taxon>
        <taxon>Kickxellomycotina</taxon>
        <taxon>Kickxellomycetes</taxon>
        <taxon>Kickxellales</taxon>
        <taxon>Kickxellaceae</taxon>
        <taxon>Coemansia</taxon>
    </lineage>
</organism>
<keyword evidence="5" id="KW-0677">Repeat</keyword>
<evidence type="ECO:0000256" key="10">
    <source>
        <dbReference type="PROSITE-ProRule" id="PRU00282"/>
    </source>
</evidence>
<proteinExistence type="inferred from homology"/>
<dbReference type="EMBL" id="JANBOJ010000118">
    <property type="protein sequence ID" value="KAJ1722315.1"/>
    <property type="molecule type" value="Genomic_DNA"/>
</dbReference>
<keyword evidence="7" id="KW-1133">Transmembrane helix</keyword>
<dbReference type="AlphaFoldDB" id="A0A9W7Y0A3"/>
<feature type="repeat" description="Solcar" evidence="10">
    <location>
        <begin position="8"/>
        <end position="81"/>
    </location>
</feature>
<protein>
    <submittedName>
        <fullName evidence="12">S-adenosylmethionine transporter</fullName>
    </submittedName>
</protein>
<dbReference type="PANTHER" id="PTHR45667">
    <property type="entry name" value="S-ADENOSYLMETHIONINE MITOCHONDRIAL CARRIER PROTEIN"/>
    <property type="match status" value="1"/>
</dbReference>
<gene>
    <name evidence="12" type="primary">PET8</name>
    <name evidence="12" type="ORF">LPJ53_003265</name>
</gene>
<feature type="repeat" description="Solcar" evidence="10">
    <location>
        <begin position="180"/>
        <end position="269"/>
    </location>
</feature>
<evidence type="ECO:0000256" key="1">
    <source>
        <dbReference type="ARBA" id="ARBA00004448"/>
    </source>
</evidence>
<evidence type="ECO:0000313" key="12">
    <source>
        <dbReference type="EMBL" id="KAJ1722315.1"/>
    </source>
</evidence>
<keyword evidence="3 11" id="KW-0813">Transport</keyword>
<dbReference type="Pfam" id="PF00153">
    <property type="entry name" value="Mito_carr"/>
    <property type="match status" value="3"/>
</dbReference>
<comment type="subcellular location">
    <subcellularLocation>
        <location evidence="1">Mitochondrion inner membrane</location>
        <topology evidence="1">Multi-pass membrane protein</topology>
    </subcellularLocation>
</comment>
<evidence type="ECO:0000256" key="7">
    <source>
        <dbReference type="ARBA" id="ARBA00022989"/>
    </source>
</evidence>
<evidence type="ECO:0000256" key="3">
    <source>
        <dbReference type="ARBA" id="ARBA00022448"/>
    </source>
</evidence>
<evidence type="ECO:0000256" key="8">
    <source>
        <dbReference type="ARBA" id="ARBA00023128"/>
    </source>
</evidence>
<dbReference type="FunFam" id="1.50.40.10:FF:000018">
    <property type="entry name" value="S-adenosylmethionine mitochondrial carrier protein-like"/>
    <property type="match status" value="1"/>
</dbReference>
<dbReference type="SUPFAM" id="SSF103506">
    <property type="entry name" value="Mitochondrial carrier"/>
    <property type="match status" value="1"/>
</dbReference>
<keyword evidence="4 10" id="KW-0812">Transmembrane</keyword>
<sequence>MPRDVGTPNTTQCLVAGGLAGMAVDTALYPLDTIKTRLQARGGFLRSGGFRGIYSGLSSAIIGSSPGAAMFFLTYEQTKSTLAHLPASQLPLAHMLAASLGEIAACLVRVPTEVLKQRLQAQQHRGLAAAARATYAMEGLSGFYRGYLTQVVREIPFTCIQFPMYEHMKVAWARRARRELRAWEAAVCGSVAGAAAAAVTTPLDVVKTRVMLSQRGTGLAEYSGIWQTLMRIAREEGPRALFSGIVPRTVWIGIGGFVFLGSYEQAKATLMANSVFSNA</sequence>
<keyword evidence="6" id="KW-0999">Mitochondrion inner membrane</keyword>
<evidence type="ECO:0000256" key="2">
    <source>
        <dbReference type="ARBA" id="ARBA00006375"/>
    </source>
</evidence>
<dbReference type="GO" id="GO:0055085">
    <property type="term" value="P:transmembrane transport"/>
    <property type="evidence" value="ECO:0007669"/>
    <property type="project" value="InterPro"/>
</dbReference>
<evidence type="ECO:0000256" key="9">
    <source>
        <dbReference type="ARBA" id="ARBA00023136"/>
    </source>
</evidence>
<dbReference type="InterPro" id="IPR018108">
    <property type="entry name" value="MCP_transmembrane"/>
</dbReference>
<evidence type="ECO:0000256" key="6">
    <source>
        <dbReference type="ARBA" id="ARBA00022792"/>
    </source>
</evidence>
<evidence type="ECO:0000256" key="5">
    <source>
        <dbReference type="ARBA" id="ARBA00022737"/>
    </source>
</evidence>
<name>A0A9W7Y0A3_9FUNG</name>
<dbReference type="InterPro" id="IPR023395">
    <property type="entry name" value="MCP_dom_sf"/>
</dbReference>
<comment type="similarity">
    <text evidence="2 11">Belongs to the mitochondrial carrier (TC 2.A.29) family.</text>
</comment>
<accession>A0A9W7Y0A3</accession>
<dbReference type="Gene3D" id="1.50.40.10">
    <property type="entry name" value="Mitochondrial carrier domain"/>
    <property type="match status" value="1"/>
</dbReference>
<evidence type="ECO:0000313" key="13">
    <source>
        <dbReference type="Proteomes" id="UP001149813"/>
    </source>
</evidence>
<evidence type="ECO:0000256" key="11">
    <source>
        <dbReference type="RuleBase" id="RU000488"/>
    </source>
</evidence>
<dbReference type="InterPro" id="IPR002067">
    <property type="entry name" value="MCP"/>
</dbReference>
<evidence type="ECO:0000256" key="4">
    <source>
        <dbReference type="ARBA" id="ARBA00022692"/>
    </source>
</evidence>
<feature type="repeat" description="Solcar" evidence="10">
    <location>
        <begin position="89"/>
        <end position="171"/>
    </location>
</feature>
<keyword evidence="8" id="KW-0496">Mitochondrion</keyword>
<dbReference type="OrthoDB" id="276989at2759"/>
<dbReference type="PROSITE" id="PS50920">
    <property type="entry name" value="SOLCAR"/>
    <property type="match status" value="3"/>
</dbReference>
<dbReference type="Proteomes" id="UP001149813">
    <property type="component" value="Unassembled WGS sequence"/>
</dbReference>
<reference evidence="12" key="1">
    <citation type="submission" date="2022-07" db="EMBL/GenBank/DDBJ databases">
        <title>Phylogenomic reconstructions and comparative analyses of Kickxellomycotina fungi.</title>
        <authorList>
            <person name="Reynolds N.K."/>
            <person name="Stajich J.E."/>
            <person name="Barry K."/>
            <person name="Grigoriev I.V."/>
            <person name="Crous P."/>
            <person name="Smith M.E."/>
        </authorList>
    </citation>
    <scope>NUCLEOTIDE SEQUENCE</scope>
    <source>
        <strain evidence="12">NBRC 32514</strain>
    </source>
</reference>
<dbReference type="GO" id="GO:0005743">
    <property type="term" value="C:mitochondrial inner membrane"/>
    <property type="evidence" value="ECO:0007669"/>
    <property type="project" value="UniProtKB-SubCell"/>
</dbReference>
<keyword evidence="9 10" id="KW-0472">Membrane</keyword>
<dbReference type="PRINTS" id="PR00926">
    <property type="entry name" value="MITOCARRIER"/>
</dbReference>